<dbReference type="Pfam" id="PF16178">
    <property type="entry name" value="Anoct_dimer"/>
    <property type="match status" value="1"/>
</dbReference>
<protein>
    <recommendedName>
        <fullName evidence="13">Anoctamin-like protein</fullName>
    </recommendedName>
</protein>
<reference evidence="11" key="1">
    <citation type="submission" date="2023-01" db="EMBL/GenBank/DDBJ databases">
        <title>Metagenome sequencing of chrysophaentin producing Chrysophaeum taylorii.</title>
        <authorList>
            <person name="Davison J."/>
            <person name="Bewley C."/>
        </authorList>
    </citation>
    <scope>NUCLEOTIDE SEQUENCE</scope>
    <source>
        <strain evidence="11">NIES-1699</strain>
    </source>
</reference>
<feature type="compositionally biased region" description="Low complexity" evidence="7">
    <location>
        <begin position="57"/>
        <end position="67"/>
    </location>
</feature>
<feature type="transmembrane region" description="Helical" evidence="8">
    <location>
        <begin position="637"/>
        <end position="659"/>
    </location>
</feature>
<evidence type="ECO:0000256" key="3">
    <source>
        <dbReference type="ARBA" id="ARBA00022692"/>
    </source>
</evidence>
<dbReference type="Proteomes" id="UP001230188">
    <property type="component" value="Unassembled WGS sequence"/>
</dbReference>
<feature type="transmembrane region" description="Helical" evidence="8">
    <location>
        <begin position="139"/>
        <end position="160"/>
    </location>
</feature>
<evidence type="ECO:0000256" key="6">
    <source>
        <dbReference type="ARBA" id="ARBA00023180"/>
    </source>
</evidence>
<evidence type="ECO:0000256" key="7">
    <source>
        <dbReference type="SAM" id="MobiDB-lite"/>
    </source>
</evidence>
<evidence type="ECO:0000256" key="2">
    <source>
        <dbReference type="ARBA" id="ARBA00022475"/>
    </source>
</evidence>
<feature type="region of interest" description="Disordered" evidence="7">
    <location>
        <begin position="729"/>
        <end position="763"/>
    </location>
</feature>
<feature type="transmembrane region" description="Helical" evidence="8">
    <location>
        <begin position="698"/>
        <end position="718"/>
    </location>
</feature>
<keyword evidence="4 8" id="KW-1133">Transmembrane helix</keyword>
<keyword evidence="2" id="KW-1003">Cell membrane</keyword>
<feature type="transmembrane region" description="Helical" evidence="8">
    <location>
        <begin position="12"/>
        <end position="41"/>
    </location>
</feature>
<dbReference type="GO" id="GO:0005254">
    <property type="term" value="F:chloride channel activity"/>
    <property type="evidence" value="ECO:0007669"/>
    <property type="project" value="TreeGrafter"/>
</dbReference>
<evidence type="ECO:0000313" key="12">
    <source>
        <dbReference type="Proteomes" id="UP001230188"/>
    </source>
</evidence>
<feature type="transmembrane region" description="Helical" evidence="8">
    <location>
        <begin position="550"/>
        <end position="573"/>
    </location>
</feature>
<comment type="caution">
    <text evidence="11">The sequence shown here is derived from an EMBL/GenBank/DDBJ whole genome shotgun (WGS) entry which is preliminary data.</text>
</comment>
<keyword evidence="12" id="KW-1185">Reference proteome</keyword>
<comment type="subcellular location">
    <subcellularLocation>
        <location evidence="1">Cell membrane</location>
        <topology evidence="1">Multi-pass membrane protein</topology>
    </subcellularLocation>
</comment>
<sequence>MRQRRYYRRQRLVESAVVALVGAVAVMAAVEVVVGGAPIFWGGDHVRRLDDALDGITTTSPSSTAAPAPAPTGAPAPAPTGAPAPAPTGAPAPAPTGAPAPAPTGAPAPAPTAAPAPAPTAAPSQGPYRVSLFQALTELVVQMIVVVAMGYILHLLLVMAREDMEHEKSYKLKLDEAFTSRELGQLWSWDFVLMMDVKDETELIGEASAAVFKDEKEEFSRKNSLLKIVSSIRQARVETVQYKSRKFDRIVVKIRASAARLKEHADAIDMKLKLSESEVRRRIQEGVEDPHEPGEYVVYPRRNDWTYRGVNQRTAIQDTEEQCPYQYYEHAYGKFDQSAELEPLYHKYAGSSIFRGVDRIKLIMSILAWPTNDNGAGLPLEKLLSRGVLKAAFPLHDYSELRTLERRWLVYWQWPWDQPVDKIKDYFGEKIGFYFLFLSHYTTFLMYSSIVGIVVYARTLTSARQENAEIVPAFCVFMSFWATFFLEFWKRKEARYAMLWGMVGFEEEETDRPEFAEDEATVVIHSPVHGEEYAYFPPDVAARRQLQSTVTISTCILAVCAVVYSIFLLNVTLRRIDDKLDPSHFINSKIPSVQLRGTIIGVANTAQIMVMEYFYSSVAEYLNDREGHRSETQYEDALIGKTFIFTFVNAYASFVYTAFIKRIQAQVPGAALSSRNPRLFDCVDENCMSDLQTQLSSIFISRVLISNLTSVVVPYYFWSRARRKKRESQMAETYRQQHGGVVGDEDVENDEDGGRNAGSERAITPAEEQVRLDEYHIMLGPFQDYAELVTIFGYAVLFVAAFPLAPLMALVNSYVEIRVDGWNIAQRSRRPWPTGAEDIGTWNAIIELMTYLAVLINALLITYTGDFLVNHSNVDRFAVFVAYCHALFFVKFLIAMLIDDTPHDVQIQISRQKFIEEKLIIGLPDPVIEIFDDEKLDAGADLTIYDHDNDQVYLDLPGYQNYRRQREASFYLSTRQEDPDHLPDARKLHAGTSFFAQTLILYYPSFISFNTTAR</sequence>
<dbReference type="PANTHER" id="PTHR12308">
    <property type="entry name" value="ANOCTAMIN"/>
    <property type="match status" value="1"/>
</dbReference>
<keyword evidence="3 8" id="KW-0812">Transmembrane</keyword>
<feature type="transmembrane region" description="Helical" evidence="8">
    <location>
        <begin position="431"/>
        <end position="458"/>
    </location>
</feature>
<evidence type="ECO:0000256" key="1">
    <source>
        <dbReference type="ARBA" id="ARBA00004651"/>
    </source>
</evidence>
<dbReference type="GO" id="GO:0046983">
    <property type="term" value="F:protein dimerization activity"/>
    <property type="evidence" value="ECO:0007669"/>
    <property type="project" value="InterPro"/>
</dbReference>
<dbReference type="GO" id="GO:0005886">
    <property type="term" value="C:plasma membrane"/>
    <property type="evidence" value="ECO:0007669"/>
    <property type="project" value="UniProtKB-SubCell"/>
</dbReference>
<evidence type="ECO:0000256" key="5">
    <source>
        <dbReference type="ARBA" id="ARBA00023136"/>
    </source>
</evidence>
<evidence type="ECO:0000259" key="9">
    <source>
        <dbReference type="Pfam" id="PF04547"/>
    </source>
</evidence>
<gene>
    <name evidence="11" type="ORF">CTAYLR_000638</name>
</gene>
<evidence type="ECO:0000259" key="10">
    <source>
        <dbReference type="Pfam" id="PF16178"/>
    </source>
</evidence>
<proteinExistence type="predicted"/>
<dbReference type="InterPro" id="IPR032394">
    <property type="entry name" value="Anoct_dimer"/>
</dbReference>
<dbReference type="Pfam" id="PF04547">
    <property type="entry name" value="Anoctamin"/>
    <property type="match status" value="1"/>
</dbReference>
<accession>A0AAD7U9H3</accession>
<evidence type="ECO:0000313" key="11">
    <source>
        <dbReference type="EMBL" id="KAJ8600325.1"/>
    </source>
</evidence>
<feature type="transmembrane region" description="Helical" evidence="8">
    <location>
        <begin position="877"/>
        <end position="898"/>
    </location>
</feature>
<dbReference type="InterPro" id="IPR049452">
    <property type="entry name" value="Anoctamin_TM"/>
</dbReference>
<evidence type="ECO:0000256" key="8">
    <source>
        <dbReference type="SAM" id="Phobius"/>
    </source>
</evidence>
<evidence type="ECO:0008006" key="13">
    <source>
        <dbReference type="Google" id="ProtNLM"/>
    </source>
</evidence>
<feature type="compositionally biased region" description="Pro residues" evidence="7">
    <location>
        <begin position="68"/>
        <end position="120"/>
    </location>
</feature>
<keyword evidence="6" id="KW-0325">Glycoprotein</keyword>
<feature type="region of interest" description="Disordered" evidence="7">
    <location>
        <begin position="54"/>
        <end position="121"/>
    </location>
</feature>
<organism evidence="11 12">
    <name type="scientific">Chrysophaeum taylorii</name>
    <dbReference type="NCBI Taxonomy" id="2483200"/>
    <lineage>
        <taxon>Eukaryota</taxon>
        <taxon>Sar</taxon>
        <taxon>Stramenopiles</taxon>
        <taxon>Ochrophyta</taxon>
        <taxon>Pelagophyceae</taxon>
        <taxon>Pelagomonadales</taxon>
        <taxon>Pelagomonadaceae</taxon>
        <taxon>Chrysophaeum</taxon>
    </lineage>
</organism>
<keyword evidence="5 8" id="KW-0472">Membrane</keyword>
<feature type="transmembrane region" description="Helical" evidence="8">
    <location>
        <begin position="593"/>
        <end position="616"/>
    </location>
</feature>
<feature type="transmembrane region" description="Helical" evidence="8">
    <location>
        <begin position="470"/>
        <end position="489"/>
    </location>
</feature>
<name>A0AAD7U9H3_9STRA</name>
<feature type="transmembrane region" description="Helical" evidence="8">
    <location>
        <begin position="842"/>
        <end position="865"/>
    </location>
</feature>
<feature type="domain" description="Anoctamin dimerisation" evidence="10">
    <location>
        <begin position="190"/>
        <end position="414"/>
    </location>
</feature>
<dbReference type="InterPro" id="IPR007632">
    <property type="entry name" value="Anoctamin"/>
</dbReference>
<feature type="transmembrane region" description="Helical" evidence="8">
    <location>
        <begin position="785"/>
        <end position="805"/>
    </location>
</feature>
<feature type="domain" description="Anoctamin transmembrane" evidence="9">
    <location>
        <begin position="423"/>
        <end position="912"/>
    </location>
</feature>
<dbReference type="PANTHER" id="PTHR12308:SF73">
    <property type="entry name" value="ANOCTAMIN"/>
    <property type="match status" value="1"/>
</dbReference>
<dbReference type="AlphaFoldDB" id="A0AAD7U9H3"/>
<dbReference type="EMBL" id="JAQMWT010000524">
    <property type="protein sequence ID" value="KAJ8600325.1"/>
    <property type="molecule type" value="Genomic_DNA"/>
</dbReference>
<evidence type="ECO:0000256" key="4">
    <source>
        <dbReference type="ARBA" id="ARBA00022989"/>
    </source>
</evidence>